<keyword evidence="3" id="KW-1185">Reference proteome</keyword>
<dbReference type="SUPFAM" id="SSF49879">
    <property type="entry name" value="SMAD/FHA domain"/>
    <property type="match status" value="1"/>
</dbReference>
<comment type="caution">
    <text evidence="2">The sequence shown here is derived from an EMBL/GenBank/DDBJ whole genome shotgun (WGS) entry which is preliminary data.</text>
</comment>
<dbReference type="InterPro" id="IPR000253">
    <property type="entry name" value="FHA_dom"/>
</dbReference>
<evidence type="ECO:0000313" key="3">
    <source>
        <dbReference type="Proteomes" id="UP001150924"/>
    </source>
</evidence>
<dbReference type="Proteomes" id="UP001150924">
    <property type="component" value="Unassembled WGS sequence"/>
</dbReference>
<evidence type="ECO:0000259" key="1">
    <source>
        <dbReference type="PROSITE" id="PS50006"/>
    </source>
</evidence>
<dbReference type="InterPro" id="IPR032030">
    <property type="entry name" value="YscD_cytoplasmic_dom"/>
</dbReference>
<organism evidence="2 3">
    <name type="scientific">Nannocystis pusilla</name>
    <dbReference type="NCBI Taxonomy" id="889268"/>
    <lineage>
        <taxon>Bacteria</taxon>
        <taxon>Pseudomonadati</taxon>
        <taxon>Myxococcota</taxon>
        <taxon>Polyangia</taxon>
        <taxon>Nannocystales</taxon>
        <taxon>Nannocystaceae</taxon>
        <taxon>Nannocystis</taxon>
    </lineage>
</organism>
<dbReference type="EMBL" id="JAPNKE010000002">
    <property type="protein sequence ID" value="MCY1004252.1"/>
    <property type="molecule type" value="Genomic_DNA"/>
</dbReference>
<dbReference type="InterPro" id="IPR008984">
    <property type="entry name" value="SMAD_FHA_dom_sf"/>
</dbReference>
<proteinExistence type="predicted"/>
<dbReference type="PROSITE" id="PS50006">
    <property type="entry name" value="FHA_DOMAIN"/>
    <property type="match status" value="1"/>
</dbReference>
<feature type="domain" description="FHA" evidence="1">
    <location>
        <begin position="14"/>
        <end position="64"/>
    </location>
</feature>
<dbReference type="RefSeq" id="WP_267765791.1">
    <property type="nucleotide sequence ID" value="NZ_JAPNKE010000002.1"/>
</dbReference>
<dbReference type="AlphaFoldDB" id="A0A9X3EHR0"/>
<dbReference type="Pfam" id="PF16697">
    <property type="entry name" value="Yop-YscD_cpl"/>
    <property type="match status" value="1"/>
</dbReference>
<protein>
    <submittedName>
        <fullName evidence="2">FHA domain-containing protein</fullName>
    </submittedName>
</protein>
<accession>A0A9X3EHR0</accession>
<dbReference type="Gene3D" id="2.60.200.20">
    <property type="match status" value="1"/>
</dbReference>
<dbReference type="CDD" id="cd00060">
    <property type="entry name" value="FHA"/>
    <property type="match status" value="1"/>
</dbReference>
<reference evidence="2" key="1">
    <citation type="submission" date="2022-11" db="EMBL/GenBank/DDBJ databases">
        <title>Minimal conservation of predation-associated metabolite biosynthetic gene clusters underscores biosynthetic potential of Myxococcota including descriptions for ten novel species: Archangium lansinium sp. nov., Myxococcus landrumus sp. nov., Nannocystis bai.</title>
        <authorList>
            <person name="Ahearne A."/>
            <person name="Stevens C."/>
            <person name="Phillips K."/>
        </authorList>
    </citation>
    <scope>NUCLEOTIDE SEQUENCE</scope>
    <source>
        <strain evidence="2">Na p29</strain>
    </source>
</reference>
<gene>
    <name evidence="2" type="ORF">OV079_01440</name>
</gene>
<name>A0A9X3EHR0_9BACT</name>
<sequence length="89" mass="9284">MFGGRAVALERAVTVIGRAPGCDLVIEDVTLSRRTCSLSFDGAGHCIVTDLDSACGVVVNGHKVTRAGLHAGDRVYVGSVVFVVEPRAE</sequence>
<dbReference type="SMART" id="SM00240">
    <property type="entry name" value="FHA"/>
    <property type="match status" value="1"/>
</dbReference>
<evidence type="ECO:0000313" key="2">
    <source>
        <dbReference type="EMBL" id="MCY1004252.1"/>
    </source>
</evidence>